<evidence type="ECO:0008006" key="3">
    <source>
        <dbReference type="Google" id="ProtNLM"/>
    </source>
</evidence>
<dbReference type="RefSeq" id="WP_107005228.1">
    <property type="nucleotide sequence ID" value="NZ_AP024613.1"/>
</dbReference>
<evidence type="ECO:0000313" key="2">
    <source>
        <dbReference type="Proteomes" id="UP000825078"/>
    </source>
</evidence>
<gene>
    <name evidence="1" type="ORF">TUM17379_38210</name>
</gene>
<accession>A0AAD1NNZ4</accession>
<dbReference type="Proteomes" id="UP000825078">
    <property type="component" value="Chromosome"/>
</dbReference>
<reference evidence="1" key="1">
    <citation type="submission" date="2021-05" db="EMBL/GenBank/DDBJ databases">
        <title>Molecular characterization for Shewanella algae harboring chromosomal blaOXA-55-like strains isolated from clinical and environment sample.</title>
        <authorList>
            <person name="Ohama Y."/>
            <person name="Aoki K."/>
            <person name="Harada S."/>
            <person name="Moriya K."/>
            <person name="Ishii Y."/>
            <person name="Tateda K."/>
        </authorList>
    </citation>
    <scope>NUCLEOTIDE SEQUENCE</scope>
    <source>
        <strain evidence="1">TUM17379</strain>
    </source>
</reference>
<dbReference type="AlphaFoldDB" id="A0AAD1NNZ4"/>
<protein>
    <recommendedName>
        <fullName evidence="3">AlpA family phage regulatory protein</fullName>
    </recommendedName>
</protein>
<name>A0AAD1NNZ4_9GAMM</name>
<dbReference type="InterPro" id="IPR010260">
    <property type="entry name" value="AlpA"/>
</dbReference>
<dbReference type="EMBL" id="AP024613">
    <property type="protein sequence ID" value="BCV46803.1"/>
    <property type="molecule type" value="Genomic_DNA"/>
</dbReference>
<sequence>MQLTETQIFQERIVREDERKRITSISRSQAYQLEKLGRFPKRILIGSRSVGWRFSELMEWVKNRQVA</sequence>
<proteinExistence type="predicted"/>
<dbReference type="Pfam" id="PF05930">
    <property type="entry name" value="Phage_AlpA"/>
    <property type="match status" value="1"/>
</dbReference>
<evidence type="ECO:0000313" key="1">
    <source>
        <dbReference type="EMBL" id="BCV46803.1"/>
    </source>
</evidence>
<dbReference type="Gene3D" id="1.10.238.160">
    <property type="match status" value="1"/>
</dbReference>
<organism evidence="1 2">
    <name type="scientific">Shewanella algae</name>
    <dbReference type="NCBI Taxonomy" id="38313"/>
    <lineage>
        <taxon>Bacteria</taxon>
        <taxon>Pseudomonadati</taxon>
        <taxon>Pseudomonadota</taxon>
        <taxon>Gammaproteobacteria</taxon>
        <taxon>Alteromonadales</taxon>
        <taxon>Shewanellaceae</taxon>
        <taxon>Shewanella</taxon>
    </lineage>
</organism>